<dbReference type="AlphaFoldDB" id="A0AAQ3PN29"/>
<keyword evidence="2" id="KW-1185">Reference proteome</keyword>
<name>A0AAQ3PN29_PASNO</name>
<reference evidence="1 2" key="1">
    <citation type="submission" date="2024-02" db="EMBL/GenBank/DDBJ databases">
        <title>High-quality chromosome-scale genome assembly of Pensacola bahiagrass (Paspalum notatum Flugge var. saurae).</title>
        <authorList>
            <person name="Vega J.M."/>
            <person name="Podio M."/>
            <person name="Orjuela J."/>
            <person name="Siena L.A."/>
            <person name="Pessino S.C."/>
            <person name="Combes M.C."/>
            <person name="Mariac C."/>
            <person name="Albertini E."/>
            <person name="Pupilli F."/>
            <person name="Ortiz J.P.A."/>
            <person name="Leblanc O."/>
        </authorList>
    </citation>
    <scope>NUCLEOTIDE SEQUENCE [LARGE SCALE GENOMIC DNA]</scope>
    <source>
        <strain evidence="1">R1</strain>
        <tissue evidence="1">Leaf</tissue>
    </source>
</reference>
<protein>
    <submittedName>
        <fullName evidence="1">Uncharacterized protein</fullName>
    </submittedName>
</protein>
<evidence type="ECO:0000313" key="1">
    <source>
        <dbReference type="EMBL" id="WVZ53740.1"/>
    </source>
</evidence>
<evidence type="ECO:0000313" key="2">
    <source>
        <dbReference type="Proteomes" id="UP001341281"/>
    </source>
</evidence>
<proteinExistence type="predicted"/>
<gene>
    <name evidence="1" type="ORF">U9M48_004642</name>
</gene>
<accession>A0AAQ3PN29</accession>
<dbReference type="Proteomes" id="UP001341281">
    <property type="component" value="Chromosome 01"/>
</dbReference>
<dbReference type="EMBL" id="CP144745">
    <property type="protein sequence ID" value="WVZ53740.1"/>
    <property type="molecule type" value="Genomic_DNA"/>
</dbReference>
<organism evidence="1 2">
    <name type="scientific">Paspalum notatum var. saurae</name>
    <dbReference type="NCBI Taxonomy" id="547442"/>
    <lineage>
        <taxon>Eukaryota</taxon>
        <taxon>Viridiplantae</taxon>
        <taxon>Streptophyta</taxon>
        <taxon>Embryophyta</taxon>
        <taxon>Tracheophyta</taxon>
        <taxon>Spermatophyta</taxon>
        <taxon>Magnoliopsida</taxon>
        <taxon>Liliopsida</taxon>
        <taxon>Poales</taxon>
        <taxon>Poaceae</taxon>
        <taxon>PACMAD clade</taxon>
        <taxon>Panicoideae</taxon>
        <taxon>Andropogonodae</taxon>
        <taxon>Paspaleae</taxon>
        <taxon>Paspalinae</taxon>
        <taxon>Paspalum</taxon>
    </lineage>
</organism>
<sequence>MRPALSVAGSGGAWPALGVAGPGGTWAARLSVSAARTLRACPRPRRRLLGFQVVIAPPPPSYLVAEGDACGAAGRGARSSVARWCHPLLLTVLWGCAATSDFVADLAPPEAVPPCTAGGTAGRLTGWVAQTPEMG</sequence>